<accession>A0A0A9AQ83</accession>
<name>A0A0A9AQ83_ARUDO</name>
<protein>
    <submittedName>
        <fullName evidence="1">Uncharacterized protein</fullName>
    </submittedName>
</protein>
<proteinExistence type="predicted"/>
<organism evidence="1">
    <name type="scientific">Arundo donax</name>
    <name type="common">Giant reed</name>
    <name type="synonym">Donax arundinaceus</name>
    <dbReference type="NCBI Taxonomy" id="35708"/>
    <lineage>
        <taxon>Eukaryota</taxon>
        <taxon>Viridiplantae</taxon>
        <taxon>Streptophyta</taxon>
        <taxon>Embryophyta</taxon>
        <taxon>Tracheophyta</taxon>
        <taxon>Spermatophyta</taxon>
        <taxon>Magnoliopsida</taxon>
        <taxon>Liliopsida</taxon>
        <taxon>Poales</taxon>
        <taxon>Poaceae</taxon>
        <taxon>PACMAD clade</taxon>
        <taxon>Arundinoideae</taxon>
        <taxon>Arundineae</taxon>
        <taxon>Arundo</taxon>
    </lineage>
</organism>
<evidence type="ECO:0000313" key="1">
    <source>
        <dbReference type="EMBL" id="JAD53894.1"/>
    </source>
</evidence>
<reference evidence="1" key="2">
    <citation type="journal article" date="2015" name="Data Brief">
        <title>Shoot transcriptome of the giant reed, Arundo donax.</title>
        <authorList>
            <person name="Barrero R.A."/>
            <person name="Guerrero F.D."/>
            <person name="Moolhuijzen P."/>
            <person name="Goolsby J.A."/>
            <person name="Tidwell J."/>
            <person name="Bellgard S.E."/>
            <person name="Bellgard M.I."/>
        </authorList>
    </citation>
    <scope>NUCLEOTIDE SEQUENCE</scope>
    <source>
        <tissue evidence="1">Shoot tissue taken approximately 20 cm above the soil surface</tissue>
    </source>
</reference>
<dbReference type="EMBL" id="GBRH01244001">
    <property type="protein sequence ID" value="JAD53894.1"/>
    <property type="molecule type" value="Transcribed_RNA"/>
</dbReference>
<reference evidence="1" key="1">
    <citation type="submission" date="2014-09" db="EMBL/GenBank/DDBJ databases">
        <authorList>
            <person name="Magalhaes I.L.F."/>
            <person name="Oliveira U."/>
            <person name="Santos F.R."/>
            <person name="Vidigal T.H.D.A."/>
            <person name="Brescovit A.D."/>
            <person name="Santos A.J."/>
        </authorList>
    </citation>
    <scope>NUCLEOTIDE SEQUENCE</scope>
    <source>
        <tissue evidence="1">Shoot tissue taken approximately 20 cm above the soil surface</tissue>
    </source>
</reference>
<sequence length="10" mass="1095">MDGLKFLGSK</sequence>